<dbReference type="Proteomes" id="UP000789525">
    <property type="component" value="Unassembled WGS sequence"/>
</dbReference>
<dbReference type="EMBL" id="CAJVPT010064430">
    <property type="protein sequence ID" value="CAG8770284.1"/>
    <property type="molecule type" value="Genomic_DNA"/>
</dbReference>
<accession>A0ACA9QZG5</accession>
<reference evidence="1" key="1">
    <citation type="submission" date="2021-06" db="EMBL/GenBank/DDBJ databases">
        <authorList>
            <person name="Kallberg Y."/>
            <person name="Tangrot J."/>
            <person name="Rosling A."/>
        </authorList>
    </citation>
    <scope>NUCLEOTIDE SEQUENCE</scope>
    <source>
        <strain evidence="1">CL356</strain>
    </source>
</reference>
<protein>
    <submittedName>
        <fullName evidence="1">6157_t:CDS:1</fullName>
    </submittedName>
</protein>
<feature type="non-terminal residue" evidence="1">
    <location>
        <position position="1"/>
    </location>
</feature>
<feature type="non-terminal residue" evidence="1">
    <location>
        <position position="186"/>
    </location>
</feature>
<sequence length="186" mass="21304">GYAVRFEDTSSANTRIKFYTDGMLLREILSDPFLTKCDVVIVDEAHERTLRTDVLLANLRRIQKERNSNERGDRKGKGKMTLRPLKIIVMSASLQADKFSRYLDSAPVLYVKGRQHPVKIFYTKDPQEDYQDSALRTFFQIHGGKEPGDRDTFIDLIRVYSGQEDIEGLASTIRLYADQLPEGSPK</sequence>
<evidence type="ECO:0000313" key="1">
    <source>
        <dbReference type="EMBL" id="CAG8770284.1"/>
    </source>
</evidence>
<keyword evidence="2" id="KW-1185">Reference proteome</keyword>
<proteinExistence type="predicted"/>
<comment type="caution">
    <text evidence="1">The sequence shown here is derived from an EMBL/GenBank/DDBJ whole genome shotgun (WGS) entry which is preliminary data.</text>
</comment>
<organism evidence="1 2">
    <name type="scientific">Acaulospora colombiana</name>
    <dbReference type="NCBI Taxonomy" id="27376"/>
    <lineage>
        <taxon>Eukaryota</taxon>
        <taxon>Fungi</taxon>
        <taxon>Fungi incertae sedis</taxon>
        <taxon>Mucoromycota</taxon>
        <taxon>Glomeromycotina</taxon>
        <taxon>Glomeromycetes</taxon>
        <taxon>Diversisporales</taxon>
        <taxon>Acaulosporaceae</taxon>
        <taxon>Acaulospora</taxon>
    </lineage>
</organism>
<evidence type="ECO:0000313" key="2">
    <source>
        <dbReference type="Proteomes" id="UP000789525"/>
    </source>
</evidence>
<name>A0ACA9QZG5_9GLOM</name>
<gene>
    <name evidence="1" type="ORF">ACOLOM_LOCUS13741</name>
</gene>